<name>A0A0F9QPX3_9ZZZZ</name>
<keyword evidence="2" id="KW-0472">Membrane</keyword>
<comment type="caution">
    <text evidence="3">The sequence shown here is derived from an EMBL/GenBank/DDBJ whole genome shotgun (WGS) entry which is preliminary data.</text>
</comment>
<dbReference type="AlphaFoldDB" id="A0A0F9QPX3"/>
<proteinExistence type="predicted"/>
<protein>
    <submittedName>
        <fullName evidence="3">Uncharacterized protein</fullName>
    </submittedName>
</protein>
<feature type="transmembrane region" description="Helical" evidence="2">
    <location>
        <begin position="176"/>
        <end position="198"/>
    </location>
</feature>
<feature type="coiled-coil region" evidence="1">
    <location>
        <begin position="10"/>
        <end position="44"/>
    </location>
</feature>
<reference evidence="3" key="1">
    <citation type="journal article" date="2015" name="Nature">
        <title>Complex archaea that bridge the gap between prokaryotes and eukaryotes.</title>
        <authorList>
            <person name="Spang A."/>
            <person name="Saw J.H."/>
            <person name="Jorgensen S.L."/>
            <person name="Zaremba-Niedzwiedzka K."/>
            <person name="Martijn J."/>
            <person name="Lind A.E."/>
            <person name="van Eijk R."/>
            <person name="Schleper C."/>
            <person name="Guy L."/>
            <person name="Ettema T.J."/>
        </authorList>
    </citation>
    <scope>NUCLEOTIDE SEQUENCE</scope>
</reference>
<gene>
    <name evidence="3" type="ORF">LCGC14_1068350</name>
</gene>
<evidence type="ECO:0000256" key="2">
    <source>
        <dbReference type="SAM" id="Phobius"/>
    </source>
</evidence>
<sequence>MKKSNKKDLVESRKQYLNELQNNIDLANKEIKDLLEEKDELAKGKELGIESSQFSIKKGRIGKQRIEIEVIDGERTGFYPAKIIEGYWIEWKEGKETYKKIIGTKPRTFEYKTFIFWRRGLKYYIKRNAEVTHEPDASAFVLPQAKFAMRIVAAVIKAETFVEIAKATSGKNTKELIIFIAAIVIMGIAGIAGTGGYFK</sequence>
<organism evidence="3">
    <name type="scientific">marine sediment metagenome</name>
    <dbReference type="NCBI Taxonomy" id="412755"/>
    <lineage>
        <taxon>unclassified sequences</taxon>
        <taxon>metagenomes</taxon>
        <taxon>ecological metagenomes</taxon>
    </lineage>
</organism>
<evidence type="ECO:0000313" key="3">
    <source>
        <dbReference type="EMBL" id="KKN07318.1"/>
    </source>
</evidence>
<dbReference type="EMBL" id="LAZR01004583">
    <property type="protein sequence ID" value="KKN07318.1"/>
    <property type="molecule type" value="Genomic_DNA"/>
</dbReference>
<keyword evidence="2" id="KW-0812">Transmembrane</keyword>
<keyword evidence="1" id="KW-0175">Coiled coil</keyword>
<accession>A0A0F9QPX3</accession>
<keyword evidence="2" id="KW-1133">Transmembrane helix</keyword>
<evidence type="ECO:0000256" key="1">
    <source>
        <dbReference type="SAM" id="Coils"/>
    </source>
</evidence>